<dbReference type="PROSITE" id="PS52015">
    <property type="entry name" value="TONB_CTD"/>
    <property type="match status" value="1"/>
</dbReference>
<dbReference type="AlphaFoldDB" id="A0A974NYG1"/>
<dbReference type="Gene3D" id="3.30.1150.10">
    <property type="match status" value="1"/>
</dbReference>
<evidence type="ECO:0000256" key="2">
    <source>
        <dbReference type="ARBA" id="ARBA00022692"/>
    </source>
</evidence>
<dbReference type="NCBIfam" id="TIGR01352">
    <property type="entry name" value="tonB_Cterm"/>
    <property type="match status" value="1"/>
</dbReference>
<dbReference type="Proteomes" id="UP000595894">
    <property type="component" value="Chromosome"/>
</dbReference>
<comment type="subcellular location">
    <subcellularLocation>
        <location evidence="1">Membrane</location>
        <topology evidence="1">Single-pass membrane protein</topology>
    </subcellularLocation>
</comment>
<feature type="domain" description="TonB C-terminal" evidence="6">
    <location>
        <begin position="101"/>
        <end position="193"/>
    </location>
</feature>
<accession>A0A974NYG1</accession>
<dbReference type="InterPro" id="IPR006260">
    <property type="entry name" value="TonB/TolA_C"/>
</dbReference>
<feature type="region of interest" description="Disordered" evidence="5">
    <location>
        <begin position="62"/>
        <end position="101"/>
    </location>
</feature>
<evidence type="ECO:0000313" key="7">
    <source>
        <dbReference type="EMBL" id="QQV79072.1"/>
    </source>
</evidence>
<keyword evidence="2" id="KW-0812">Transmembrane</keyword>
<evidence type="ECO:0000259" key="6">
    <source>
        <dbReference type="PROSITE" id="PS52015"/>
    </source>
</evidence>
<organism evidence="7 8">
    <name type="scientific">Sphingomonas aliaeris</name>
    <dbReference type="NCBI Taxonomy" id="2759526"/>
    <lineage>
        <taxon>Bacteria</taxon>
        <taxon>Pseudomonadati</taxon>
        <taxon>Pseudomonadota</taxon>
        <taxon>Alphaproteobacteria</taxon>
        <taxon>Sphingomonadales</taxon>
        <taxon>Sphingomonadaceae</taxon>
        <taxon>Sphingomonas</taxon>
    </lineage>
</organism>
<evidence type="ECO:0000256" key="5">
    <source>
        <dbReference type="SAM" id="MobiDB-lite"/>
    </source>
</evidence>
<sequence>MAPPEPPPPSAPAKRKAARDPRKTGAAAPANREAKPSEIVAPPVAPPPIPPPILAAPVAGIGAQAASGAAPVEGPGTGGGGQGEGTGSGGFGNGQGSRGQGTFAEQISGRIYDRDYPKAAARAGIGGTVWVRYTVTPKGRAQDCRVTRSSGTAEIDAVTCALIEKRFRYRPGTDAAGRKVSSVVEEDHHWEVTRDFGGEGDQPPER</sequence>
<evidence type="ECO:0000256" key="3">
    <source>
        <dbReference type="ARBA" id="ARBA00022989"/>
    </source>
</evidence>
<feature type="compositionally biased region" description="Gly residues" evidence="5">
    <location>
        <begin position="75"/>
        <end position="99"/>
    </location>
</feature>
<dbReference type="InterPro" id="IPR037682">
    <property type="entry name" value="TonB_C"/>
</dbReference>
<dbReference type="EMBL" id="CP061035">
    <property type="protein sequence ID" value="QQV79072.1"/>
    <property type="molecule type" value="Genomic_DNA"/>
</dbReference>
<feature type="region of interest" description="Disordered" evidence="5">
    <location>
        <begin position="1"/>
        <end position="47"/>
    </location>
</feature>
<gene>
    <name evidence="7" type="ORF">H5J25_14195</name>
</gene>
<name>A0A974NYG1_9SPHN</name>
<keyword evidence="8" id="KW-1185">Reference proteome</keyword>
<dbReference type="GO" id="GO:0055085">
    <property type="term" value="P:transmembrane transport"/>
    <property type="evidence" value="ECO:0007669"/>
    <property type="project" value="InterPro"/>
</dbReference>
<keyword evidence="3" id="KW-1133">Transmembrane helix</keyword>
<evidence type="ECO:0000256" key="4">
    <source>
        <dbReference type="ARBA" id="ARBA00023136"/>
    </source>
</evidence>
<dbReference type="KEGG" id="sari:H5J25_14195"/>
<evidence type="ECO:0000256" key="1">
    <source>
        <dbReference type="ARBA" id="ARBA00004167"/>
    </source>
</evidence>
<reference evidence="8" key="1">
    <citation type="submission" date="2020-09" db="EMBL/GenBank/DDBJ databases">
        <title>Sphingomonas sp., a new species isolated from pork steak.</title>
        <authorList>
            <person name="Heidler von Heilborn D."/>
        </authorList>
    </citation>
    <scope>NUCLEOTIDE SEQUENCE [LARGE SCALE GENOMIC DNA]</scope>
</reference>
<feature type="compositionally biased region" description="Pro residues" evidence="5">
    <location>
        <begin position="1"/>
        <end position="11"/>
    </location>
</feature>
<dbReference type="SUPFAM" id="SSF74653">
    <property type="entry name" value="TolA/TonB C-terminal domain"/>
    <property type="match status" value="1"/>
</dbReference>
<proteinExistence type="predicted"/>
<dbReference type="GO" id="GO:0016020">
    <property type="term" value="C:membrane"/>
    <property type="evidence" value="ECO:0007669"/>
    <property type="project" value="UniProtKB-SubCell"/>
</dbReference>
<keyword evidence="4" id="KW-0472">Membrane</keyword>
<dbReference type="Pfam" id="PF03544">
    <property type="entry name" value="TonB_C"/>
    <property type="match status" value="1"/>
</dbReference>
<evidence type="ECO:0000313" key="8">
    <source>
        <dbReference type="Proteomes" id="UP000595894"/>
    </source>
</evidence>
<protein>
    <submittedName>
        <fullName evidence="7">Energy transducer TonB</fullName>
    </submittedName>
</protein>